<evidence type="ECO:0000313" key="2">
    <source>
        <dbReference type="Proteomes" id="UP000789366"/>
    </source>
</evidence>
<keyword evidence="2" id="KW-1185">Reference proteome</keyword>
<feature type="non-terminal residue" evidence="1">
    <location>
        <position position="1"/>
    </location>
</feature>
<organism evidence="1 2">
    <name type="scientific">Cetraspora pellucida</name>
    <dbReference type="NCBI Taxonomy" id="1433469"/>
    <lineage>
        <taxon>Eukaryota</taxon>
        <taxon>Fungi</taxon>
        <taxon>Fungi incertae sedis</taxon>
        <taxon>Mucoromycota</taxon>
        <taxon>Glomeromycotina</taxon>
        <taxon>Glomeromycetes</taxon>
        <taxon>Diversisporales</taxon>
        <taxon>Gigasporaceae</taxon>
        <taxon>Cetraspora</taxon>
    </lineage>
</organism>
<proteinExistence type="predicted"/>
<reference evidence="1" key="1">
    <citation type="submission" date="2021-06" db="EMBL/GenBank/DDBJ databases">
        <authorList>
            <person name="Kallberg Y."/>
            <person name="Tangrot J."/>
            <person name="Rosling A."/>
        </authorList>
    </citation>
    <scope>NUCLEOTIDE SEQUENCE</scope>
    <source>
        <strain evidence="1">28 12/20/2015</strain>
    </source>
</reference>
<dbReference type="EMBL" id="CAJVPW010017339">
    <property type="protein sequence ID" value="CAG8676171.1"/>
    <property type="molecule type" value="Genomic_DNA"/>
</dbReference>
<gene>
    <name evidence="1" type="ORF">SPELUC_LOCUS9916</name>
</gene>
<sequence>QYKSVLHDALEIVQEQENANNIQWAQAVQRSFKGVQDLVMDVKSYKRRINNPRTWKDHNRHTMFLN</sequence>
<name>A0ACA9NTA7_9GLOM</name>
<protein>
    <submittedName>
        <fullName evidence="1">9852_t:CDS:1</fullName>
    </submittedName>
</protein>
<dbReference type="Proteomes" id="UP000789366">
    <property type="component" value="Unassembled WGS sequence"/>
</dbReference>
<accession>A0ACA9NTA7</accession>
<comment type="caution">
    <text evidence="1">The sequence shown here is derived from an EMBL/GenBank/DDBJ whole genome shotgun (WGS) entry which is preliminary data.</text>
</comment>
<evidence type="ECO:0000313" key="1">
    <source>
        <dbReference type="EMBL" id="CAG8676171.1"/>
    </source>
</evidence>